<keyword evidence="2" id="KW-0472">Membrane</keyword>
<gene>
    <name evidence="3" type="ORF">HPLM_LOCUS21183</name>
</gene>
<feature type="transmembrane region" description="Helical" evidence="2">
    <location>
        <begin position="24"/>
        <end position="48"/>
    </location>
</feature>
<evidence type="ECO:0000313" key="3">
    <source>
        <dbReference type="EMBL" id="VDO88373.1"/>
    </source>
</evidence>
<proteinExistence type="predicted"/>
<reference evidence="5" key="1">
    <citation type="submission" date="2017-02" db="UniProtKB">
        <authorList>
            <consortium name="WormBaseParasite"/>
        </authorList>
    </citation>
    <scope>IDENTIFICATION</scope>
</reference>
<name>A0A0N4X9Z9_HAEPC</name>
<dbReference type="Proteomes" id="UP000268014">
    <property type="component" value="Unassembled WGS sequence"/>
</dbReference>
<feature type="region of interest" description="Disordered" evidence="1">
    <location>
        <begin position="80"/>
        <end position="155"/>
    </location>
</feature>
<sequence>MIGIWNVMGVYVCHFITVPVQGLWVAYMICVIGSAPIYQAFFSASRFLQDYAESVRKTYIRENERLEKLRYVHRRMAELEDSTQDDLSEDILGPSQGSASITPGAATPNPITPSEKPSDSVGGAGETPKKSDFSKEMALEGKETSFSKETDAKKK</sequence>
<evidence type="ECO:0000313" key="4">
    <source>
        <dbReference type="Proteomes" id="UP000268014"/>
    </source>
</evidence>
<dbReference type="OrthoDB" id="5876072at2759"/>
<accession>A0A0N4X9Z9</accession>
<keyword evidence="2" id="KW-0812">Transmembrane</keyword>
<dbReference type="AlphaFoldDB" id="A0A0N4X9Z9"/>
<protein>
    <submittedName>
        <fullName evidence="5">Seven transmembrane MLO family protein</fullName>
    </submittedName>
</protein>
<dbReference type="EMBL" id="UZAF01023076">
    <property type="protein sequence ID" value="VDO88373.1"/>
    <property type="molecule type" value="Genomic_DNA"/>
</dbReference>
<evidence type="ECO:0000256" key="2">
    <source>
        <dbReference type="SAM" id="Phobius"/>
    </source>
</evidence>
<organism evidence="5">
    <name type="scientific">Haemonchus placei</name>
    <name type="common">Barber's pole worm</name>
    <dbReference type="NCBI Taxonomy" id="6290"/>
    <lineage>
        <taxon>Eukaryota</taxon>
        <taxon>Metazoa</taxon>
        <taxon>Ecdysozoa</taxon>
        <taxon>Nematoda</taxon>
        <taxon>Chromadorea</taxon>
        <taxon>Rhabditida</taxon>
        <taxon>Rhabditina</taxon>
        <taxon>Rhabditomorpha</taxon>
        <taxon>Strongyloidea</taxon>
        <taxon>Trichostrongylidae</taxon>
        <taxon>Haemonchus</taxon>
    </lineage>
</organism>
<feature type="compositionally biased region" description="Acidic residues" evidence="1">
    <location>
        <begin position="80"/>
        <end position="89"/>
    </location>
</feature>
<keyword evidence="2" id="KW-1133">Transmembrane helix</keyword>
<dbReference type="WBParaSite" id="HPLM_0002119401-mRNA-1">
    <property type="protein sequence ID" value="HPLM_0002119401-mRNA-1"/>
    <property type="gene ID" value="HPLM_0002119401"/>
</dbReference>
<reference evidence="3 4" key="2">
    <citation type="submission" date="2018-11" db="EMBL/GenBank/DDBJ databases">
        <authorList>
            <consortium name="Pathogen Informatics"/>
        </authorList>
    </citation>
    <scope>NUCLEOTIDE SEQUENCE [LARGE SCALE GENOMIC DNA]</scope>
    <source>
        <strain evidence="3 4">MHpl1</strain>
    </source>
</reference>
<keyword evidence="4" id="KW-1185">Reference proteome</keyword>
<evidence type="ECO:0000313" key="5">
    <source>
        <dbReference type="WBParaSite" id="HPLM_0002119401-mRNA-1"/>
    </source>
</evidence>
<evidence type="ECO:0000256" key="1">
    <source>
        <dbReference type="SAM" id="MobiDB-lite"/>
    </source>
</evidence>
<feature type="compositionally biased region" description="Basic and acidic residues" evidence="1">
    <location>
        <begin position="127"/>
        <end position="155"/>
    </location>
</feature>